<dbReference type="Pfam" id="PF09373">
    <property type="entry name" value="PMBR"/>
    <property type="match status" value="2"/>
</dbReference>
<proteinExistence type="predicted"/>
<evidence type="ECO:0000313" key="1">
    <source>
        <dbReference type="EMBL" id="AIS33153.1"/>
    </source>
</evidence>
<dbReference type="Proteomes" id="UP000029661">
    <property type="component" value="Chromosome"/>
</dbReference>
<reference evidence="1 2" key="1">
    <citation type="submission" date="2013-12" db="EMBL/GenBank/DDBJ databases">
        <title>The complete genome sequence of Methanobacterium sp. BRM9.</title>
        <authorList>
            <consortium name="Pastoral Greenhouse Gas Research Consortium"/>
            <person name="Kelly W.J."/>
            <person name="Leahy S.C."/>
            <person name="Perry R."/>
            <person name="Li D."/>
            <person name="Altermann E."/>
            <person name="Lambie S.C."/>
            <person name="Attwood G.T."/>
        </authorList>
    </citation>
    <scope>NUCLEOTIDE SEQUENCE [LARGE SCALE GENOMIC DNA]</scope>
    <source>
        <strain evidence="1 2">BRM9</strain>
    </source>
</reference>
<protein>
    <submittedName>
        <fullName evidence="1">Adhesin-like protein with PMBR domains</fullName>
    </submittedName>
</protein>
<dbReference type="AlphaFoldDB" id="A0A089ZJ86"/>
<name>A0A089ZJ86_METFO</name>
<organism evidence="1 2">
    <name type="scientific">Methanobacterium formicicum</name>
    <dbReference type="NCBI Taxonomy" id="2162"/>
    <lineage>
        <taxon>Archaea</taxon>
        <taxon>Methanobacteriati</taxon>
        <taxon>Methanobacteriota</taxon>
        <taxon>Methanomada group</taxon>
        <taxon>Methanobacteria</taxon>
        <taxon>Methanobacteriales</taxon>
        <taxon>Methanobacteriaceae</taxon>
        <taxon>Methanobacterium</taxon>
    </lineage>
</organism>
<dbReference type="InterPro" id="IPR018975">
    <property type="entry name" value="Pseudomurein-binding_repeat"/>
</dbReference>
<dbReference type="EMBL" id="CP006933">
    <property type="protein sequence ID" value="AIS33153.1"/>
    <property type="molecule type" value="Genomic_DNA"/>
</dbReference>
<accession>A0A089ZJ86</accession>
<sequence>MGLNEGHIYGKIVVLVSLLCILLFLSFNTVSAVNVSSEQVCNASGVVKDHVELNHALPSGVDVGENQVSISQYLQLSTIAVLNINNDSNATILITSCNNPTYPSETTGSRNINKTEYLDIANRVNTFINNYGIAPNYASTSTGTIRYESLIYLYAQILNSYKINGVLPDYITMNTWNVVSNPNTVFVSMENINNASGRVKTFIETNDCLPNYVTISGRQITMPQFLSLTTTAVLNINASLNTSIILKNFGNAENPLETITNGNVNSTEYLDIANRVKSFMYANGVAPNYASTSLGKMRFETLIYTFSRILNSYTVNNNTLPSYITVNTWVNGTNVIGSTLYGYVEKAFYGNLTSNQTIVLIVGIHPLENGIHTAIINALIDKSLSLTKRFVIYMVHVTKDASDYSKGRMNGQLLGQNFIVPDVASENPMLVVDNHENKGNESGYTYSRFLYPISNTTITMTYANEIITEMPFLAEYTPPNPTSPQYVTIPIANQGITTLIYETYLYDSVSEKEDDANLLIDALDML</sequence>
<dbReference type="KEGG" id="mfc:BRM9_2353"/>
<gene>
    <name evidence="1" type="ORF">BRM9_2353</name>
</gene>
<evidence type="ECO:0000313" key="2">
    <source>
        <dbReference type="Proteomes" id="UP000029661"/>
    </source>
</evidence>